<organism evidence="2 3">
    <name type="scientific">Aspergillus taichungensis</name>
    <dbReference type="NCBI Taxonomy" id="482145"/>
    <lineage>
        <taxon>Eukaryota</taxon>
        <taxon>Fungi</taxon>
        <taxon>Dikarya</taxon>
        <taxon>Ascomycota</taxon>
        <taxon>Pezizomycotina</taxon>
        <taxon>Eurotiomycetes</taxon>
        <taxon>Eurotiomycetidae</taxon>
        <taxon>Eurotiales</taxon>
        <taxon>Aspergillaceae</taxon>
        <taxon>Aspergillus</taxon>
        <taxon>Aspergillus subgen. Circumdati</taxon>
    </lineage>
</organism>
<feature type="transmembrane region" description="Helical" evidence="1">
    <location>
        <begin position="85"/>
        <end position="105"/>
    </location>
</feature>
<protein>
    <submittedName>
        <fullName evidence="2">Uncharacterized protein</fullName>
    </submittedName>
</protein>
<evidence type="ECO:0000256" key="1">
    <source>
        <dbReference type="SAM" id="Phobius"/>
    </source>
</evidence>
<keyword evidence="1" id="KW-0812">Transmembrane</keyword>
<proteinExistence type="predicted"/>
<keyword evidence="1" id="KW-1133">Transmembrane helix</keyword>
<dbReference type="Proteomes" id="UP000235023">
    <property type="component" value="Unassembled WGS sequence"/>
</dbReference>
<dbReference type="EMBL" id="KZ559583">
    <property type="protein sequence ID" value="PLN78075.1"/>
    <property type="molecule type" value="Genomic_DNA"/>
</dbReference>
<dbReference type="AlphaFoldDB" id="A0A2J5HLV6"/>
<keyword evidence="1" id="KW-0472">Membrane</keyword>
<reference evidence="3" key="1">
    <citation type="submission" date="2017-12" db="EMBL/GenBank/DDBJ databases">
        <authorList>
            <consortium name="DOE Joint Genome Institute"/>
            <person name="Mondo S.J."/>
            <person name="Kjaerbolling I."/>
            <person name="Vesth T.C."/>
            <person name="Frisvad J.C."/>
            <person name="Nybo J.L."/>
            <person name="Theobald S."/>
            <person name="Kuo A."/>
            <person name="Bowyer P."/>
            <person name="Matsuda Y."/>
            <person name="Lyhne E.K."/>
            <person name="Kogle M.E."/>
            <person name="Clum A."/>
            <person name="Lipzen A."/>
            <person name="Salamov A."/>
            <person name="Ngan C.Y."/>
            <person name="Daum C."/>
            <person name="Chiniquy J."/>
            <person name="Barry K."/>
            <person name="LaButti K."/>
            <person name="Haridas S."/>
            <person name="Simmons B.A."/>
            <person name="Magnuson J.K."/>
            <person name="Mortensen U.H."/>
            <person name="Larsen T.O."/>
            <person name="Grigoriev I.V."/>
            <person name="Baker S.E."/>
            <person name="Andersen M.R."/>
            <person name="Nordberg H.P."/>
            <person name="Cantor M.N."/>
            <person name="Hua S.X."/>
        </authorList>
    </citation>
    <scope>NUCLEOTIDE SEQUENCE [LARGE SCALE GENOMIC DNA]</scope>
    <source>
        <strain evidence="3">IBT 19404</strain>
    </source>
</reference>
<keyword evidence="3" id="KW-1185">Reference proteome</keyword>
<sequence length="134" mass="14859">MGYKLITDILRWLVSNAADRLSQFSSSVARGRIQPIATCSLVSRDSGRALGGRSLPRREPGTAEMTSPWTVRFDHGLGRRPIFPFFFRFLSTFFCLLLLVGPAMMHTTASSPPSNQLPTCRALQAAVDRLHPEP</sequence>
<evidence type="ECO:0000313" key="3">
    <source>
        <dbReference type="Proteomes" id="UP000235023"/>
    </source>
</evidence>
<accession>A0A2J5HLV6</accession>
<evidence type="ECO:0000313" key="2">
    <source>
        <dbReference type="EMBL" id="PLN78075.1"/>
    </source>
</evidence>
<name>A0A2J5HLV6_9EURO</name>
<gene>
    <name evidence="2" type="ORF">BDW42DRAFT_147601</name>
</gene>